<protein>
    <submittedName>
        <fullName evidence="2">Uncharacterized protein</fullName>
    </submittedName>
</protein>
<feature type="region of interest" description="Disordered" evidence="1">
    <location>
        <begin position="78"/>
        <end position="213"/>
    </location>
</feature>
<name>A0AAP0L5F9_9MAGN</name>
<comment type="caution">
    <text evidence="2">The sequence shown here is derived from an EMBL/GenBank/DDBJ whole genome shotgun (WGS) entry which is preliminary data.</text>
</comment>
<dbReference type="AlphaFoldDB" id="A0AAP0L5F9"/>
<feature type="compositionally biased region" description="Acidic residues" evidence="1">
    <location>
        <begin position="198"/>
        <end position="213"/>
    </location>
</feature>
<feature type="compositionally biased region" description="Basic and acidic residues" evidence="1">
    <location>
        <begin position="101"/>
        <end position="124"/>
    </location>
</feature>
<proteinExistence type="predicted"/>
<reference evidence="2 3" key="1">
    <citation type="submission" date="2024-01" db="EMBL/GenBank/DDBJ databases">
        <title>Genome assemblies of Stephania.</title>
        <authorList>
            <person name="Yang L."/>
        </authorList>
    </citation>
    <scope>NUCLEOTIDE SEQUENCE [LARGE SCALE GENOMIC DNA]</scope>
    <source>
        <strain evidence="2">YNDBR</strain>
        <tissue evidence="2">Leaf</tissue>
    </source>
</reference>
<accession>A0AAP0L5F9</accession>
<evidence type="ECO:0000256" key="1">
    <source>
        <dbReference type="SAM" id="MobiDB-lite"/>
    </source>
</evidence>
<organism evidence="2 3">
    <name type="scientific">Stephania yunnanensis</name>
    <dbReference type="NCBI Taxonomy" id="152371"/>
    <lineage>
        <taxon>Eukaryota</taxon>
        <taxon>Viridiplantae</taxon>
        <taxon>Streptophyta</taxon>
        <taxon>Embryophyta</taxon>
        <taxon>Tracheophyta</taxon>
        <taxon>Spermatophyta</taxon>
        <taxon>Magnoliopsida</taxon>
        <taxon>Ranunculales</taxon>
        <taxon>Menispermaceae</taxon>
        <taxon>Menispermoideae</taxon>
        <taxon>Cissampelideae</taxon>
        <taxon>Stephania</taxon>
    </lineage>
</organism>
<keyword evidence="3" id="KW-1185">Reference proteome</keyword>
<dbReference type="Proteomes" id="UP001420932">
    <property type="component" value="Unassembled WGS sequence"/>
</dbReference>
<gene>
    <name evidence="2" type="ORF">Syun_004974</name>
</gene>
<dbReference type="EMBL" id="JBBNAF010000002">
    <property type="protein sequence ID" value="KAK9164072.1"/>
    <property type="molecule type" value="Genomic_DNA"/>
</dbReference>
<sequence>MIIVTKQDKSNLLQLPLLEMHLDVEIQYKKQNGSVQNRVEHPGPNPITPTLVKMQQQHPNVAHQVAPQHHNLAIDNERKASTPQSDPNPEPVPVDDAVEESGAKYRHDLKRLGEFEPEEGHADEDGLVEESEEGEVPAAEDGEECAEEVEEAGEVEEVGPEEDAAGGAGAEWEAEEPLEWGGAAPPEPSSVADFGGGGEEEAEEDEGREEGHG</sequence>
<evidence type="ECO:0000313" key="2">
    <source>
        <dbReference type="EMBL" id="KAK9164072.1"/>
    </source>
</evidence>
<feature type="compositionally biased region" description="Acidic residues" evidence="1">
    <location>
        <begin position="125"/>
        <end position="164"/>
    </location>
</feature>
<evidence type="ECO:0000313" key="3">
    <source>
        <dbReference type="Proteomes" id="UP001420932"/>
    </source>
</evidence>